<proteinExistence type="predicted"/>
<name>A0A0A8ZEQ1_ARUDO</name>
<reference evidence="1" key="2">
    <citation type="journal article" date="2015" name="Data Brief">
        <title>Shoot transcriptome of the giant reed, Arundo donax.</title>
        <authorList>
            <person name="Barrero R.A."/>
            <person name="Guerrero F.D."/>
            <person name="Moolhuijzen P."/>
            <person name="Goolsby J.A."/>
            <person name="Tidwell J."/>
            <person name="Bellgard S.E."/>
            <person name="Bellgard M.I."/>
        </authorList>
    </citation>
    <scope>NUCLEOTIDE SEQUENCE</scope>
    <source>
        <tissue evidence="1">Shoot tissue taken approximately 20 cm above the soil surface</tissue>
    </source>
</reference>
<reference evidence="1" key="1">
    <citation type="submission" date="2014-09" db="EMBL/GenBank/DDBJ databases">
        <authorList>
            <person name="Magalhaes I.L.F."/>
            <person name="Oliveira U."/>
            <person name="Santos F.R."/>
            <person name="Vidigal T.H.D.A."/>
            <person name="Brescovit A.D."/>
            <person name="Santos A.J."/>
        </authorList>
    </citation>
    <scope>NUCLEOTIDE SEQUENCE</scope>
    <source>
        <tissue evidence="1">Shoot tissue taken approximately 20 cm above the soil surface</tissue>
    </source>
</reference>
<accession>A0A0A8ZEQ1</accession>
<evidence type="ECO:0000313" key="1">
    <source>
        <dbReference type="EMBL" id="JAD36108.1"/>
    </source>
</evidence>
<dbReference type="EMBL" id="GBRH01261787">
    <property type="protein sequence ID" value="JAD36108.1"/>
    <property type="molecule type" value="Transcribed_RNA"/>
</dbReference>
<sequence>MSDDDIISCLTS</sequence>
<protein>
    <submittedName>
        <fullName evidence="1">Uncharacterized protein</fullName>
    </submittedName>
</protein>
<organism evidence="1">
    <name type="scientific">Arundo donax</name>
    <name type="common">Giant reed</name>
    <name type="synonym">Donax arundinaceus</name>
    <dbReference type="NCBI Taxonomy" id="35708"/>
    <lineage>
        <taxon>Eukaryota</taxon>
        <taxon>Viridiplantae</taxon>
        <taxon>Streptophyta</taxon>
        <taxon>Embryophyta</taxon>
        <taxon>Tracheophyta</taxon>
        <taxon>Spermatophyta</taxon>
        <taxon>Magnoliopsida</taxon>
        <taxon>Liliopsida</taxon>
        <taxon>Poales</taxon>
        <taxon>Poaceae</taxon>
        <taxon>PACMAD clade</taxon>
        <taxon>Arundinoideae</taxon>
        <taxon>Arundineae</taxon>
        <taxon>Arundo</taxon>
    </lineage>
</organism>